<proteinExistence type="inferred from homology"/>
<dbReference type="GO" id="GO:0005737">
    <property type="term" value="C:cytoplasm"/>
    <property type="evidence" value="ECO:0007669"/>
    <property type="project" value="UniProtKB-SubCell"/>
</dbReference>
<evidence type="ECO:0000256" key="5">
    <source>
        <dbReference type="ARBA" id="ARBA00022490"/>
    </source>
</evidence>
<gene>
    <name evidence="13" type="ORF">AT746_16880</name>
</gene>
<dbReference type="GO" id="GO:0033499">
    <property type="term" value="P:galactose catabolic process via UDP-galactose, Leloir pathway"/>
    <property type="evidence" value="ECO:0007669"/>
    <property type="project" value="TreeGrafter"/>
</dbReference>
<dbReference type="PANTHER" id="PTHR10091">
    <property type="entry name" value="ALDOSE-1-EPIMERASE"/>
    <property type="match status" value="1"/>
</dbReference>
<dbReference type="GO" id="GO:0006006">
    <property type="term" value="P:glucose metabolic process"/>
    <property type="evidence" value="ECO:0007669"/>
    <property type="project" value="TreeGrafter"/>
</dbReference>
<dbReference type="CDD" id="cd09019">
    <property type="entry name" value="galactose_mutarotase_like"/>
    <property type="match status" value="1"/>
</dbReference>
<comment type="pathway">
    <text evidence="2 9">Carbohydrate metabolism; hexose metabolism.</text>
</comment>
<protein>
    <recommendedName>
        <fullName evidence="9">Aldose 1-epimerase</fullName>
        <ecNumber evidence="9">5.1.3.3</ecNumber>
    </recommendedName>
</protein>
<dbReference type="STRING" id="1526571.AT746_16880"/>
<dbReference type="UniPathway" id="UPA00242"/>
<dbReference type="OrthoDB" id="9779408at2"/>
<dbReference type="NCBIfam" id="NF008277">
    <property type="entry name" value="PRK11055.1"/>
    <property type="match status" value="1"/>
</dbReference>
<comment type="catalytic activity">
    <reaction evidence="9">
        <text>alpha-D-glucose = beta-D-glucose</text>
        <dbReference type="Rhea" id="RHEA:10264"/>
        <dbReference type="ChEBI" id="CHEBI:15903"/>
        <dbReference type="ChEBI" id="CHEBI:17925"/>
        <dbReference type="EC" id="5.1.3.3"/>
    </reaction>
</comment>
<dbReference type="KEGG" id="lal:AT746_16880"/>
<evidence type="ECO:0000313" key="14">
    <source>
        <dbReference type="Proteomes" id="UP000068447"/>
    </source>
</evidence>
<reference evidence="13 14" key="1">
    <citation type="submission" date="2015-12" db="EMBL/GenBank/DDBJ databases">
        <title>Complete genome of Lacimicrobium alkaliphilum KCTC 32984.</title>
        <authorList>
            <person name="Kim S.-G."/>
            <person name="Lee Y.-J."/>
        </authorList>
    </citation>
    <scope>NUCLEOTIDE SEQUENCE [LARGE SCALE GENOMIC DNA]</scope>
    <source>
        <strain evidence="13 14">YelD216</strain>
    </source>
</reference>
<feature type="binding site" evidence="12">
    <location>
        <begin position="184"/>
        <end position="186"/>
    </location>
    <ligand>
        <name>beta-D-galactose</name>
        <dbReference type="ChEBI" id="CHEBI:27667"/>
    </ligand>
</feature>
<name>A0A0U2ZQL2_9ALTE</name>
<keyword evidence="6" id="KW-0597">Phosphoprotein</keyword>
<dbReference type="EC" id="5.1.3.3" evidence="9"/>
<evidence type="ECO:0000256" key="12">
    <source>
        <dbReference type="PIRSR" id="PIRSR005096-3"/>
    </source>
</evidence>
<comment type="subunit">
    <text evidence="4">Monomer.</text>
</comment>
<evidence type="ECO:0000256" key="11">
    <source>
        <dbReference type="PIRSR" id="PIRSR005096-2"/>
    </source>
</evidence>
<evidence type="ECO:0000256" key="3">
    <source>
        <dbReference type="ARBA" id="ARBA00006206"/>
    </source>
</evidence>
<dbReference type="InterPro" id="IPR015443">
    <property type="entry name" value="Aldose_1-epimerase"/>
</dbReference>
<evidence type="ECO:0000256" key="9">
    <source>
        <dbReference type="PIRNR" id="PIRNR005096"/>
    </source>
</evidence>
<comment type="subcellular location">
    <subcellularLocation>
        <location evidence="1">Cytoplasm</location>
    </subcellularLocation>
</comment>
<evidence type="ECO:0000256" key="7">
    <source>
        <dbReference type="ARBA" id="ARBA00023235"/>
    </source>
</evidence>
<accession>A0A0U2ZQL2</accession>
<evidence type="ECO:0000256" key="4">
    <source>
        <dbReference type="ARBA" id="ARBA00011245"/>
    </source>
</evidence>
<evidence type="ECO:0000313" key="13">
    <source>
        <dbReference type="EMBL" id="ALT00525.1"/>
    </source>
</evidence>
<feature type="binding site" evidence="12">
    <location>
        <begin position="84"/>
        <end position="85"/>
    </location>
    <ligand>
        <name>beta-D-galactose</name>
        <dbReference type="ChEBI" id="CHEBI:27667"/>
    </ligand>
</feature>
<evidence type="ECO:0000256" key="6">
    <source>
        <dbReference type="ARBA" id="ARBA00022553"/>
    </source>
</evidence>
<dbReference type="Gene3D" id="2.70.98.10">
    <property type="match status" value="1"/>
</dbReference>
<dbReference type="PANTHER" id="PTHR10091:SF0">
    <property type="entry name" value="GALACTOSE MUTAROTASE"/>
    <property type="match status" value="1"/>
</dbReference>
<evidence type="ECO:0000256" key="1">
    <source>
        <dbReference type="ARBA" id="ARBA00004496"/>
    </source>
</evidence>
<evidence type="ECO:0000256" key="8">
    <source>
        <dbReference type="ARBA" id="ARBA00023277"/>
    </source>
</evidence>
<dbReference type="EMBL" id="CP013650">
    <property type="protein sequence ID" value="ALT00525.1"/>
    <property type="molecule type" value="Genomic_DNA"/>
</dbReference>
<dbReference type="InterPro" id="IPR014718">
    <property type="entry name" value="GH-type_carb-bd"/>
</dbReference>
<dbReference type="AlphaFoldDB" id="A0A0U2ZQL2"/>
<feature type="active site" description="Proton acceptor" evidence="10">
    <location>
        <position position="319"/>
    </location>
</feature>
<dbReference type="FunFam" id="2.70.98.10:FF:000003">
    <property type="entry name" value="Aldose 1-epimerase"/>
    <property type="match status" value="1"/>
</dbReference>
<dbReference type="Pfam" id="PF01263">
    <property type="entry name" value="Aldose_epim"/>
    <property type="match status" value="1"/>
</dbReference>
<comment type="similarity">
    <text evidence="3 9">Belongs to the aldose epimerase family.</text>
</comment>
<dbReference type="InterPro" id="IPR008183">
    <property type="entry name" value="Aldose_1/G6P_1-epimerase"/>
</dbReference>
<dbReference type="GO" id="GO:0030246">
    <property type="term" value="F:carbohydrate binding"/>
    <property type="evidence" value="ECO:0007669"/>
    <property type="project" value="InterPro"/>
</dbReference>
<dbReference type="SUPFAM" id="SSF74650">
    <property type="entry name" value="Galactose mutarotase-like"/>
    <property type="match status" value="1"/>
</dbReference>
<dbReference type="Proteomes" id="UP000068447">
    <property type="component" value="Chromosome"/>
</dbReference>
<organism evidence="13 14">
    <name type="scientific">Lacimicrobium alkaliphilum</name>
    <dbReference type="NCBI Taxonomy" id="1526571"/>
    <lineage>
        <taxon>Bacteria</taxon>
        <taxon>Pseudomonadati</taxon>
        <taxon>Pseudomonadota</taxon>
        <taxon>Gammaproteobacteria</taxon>
        <taxon>Alteromonadales</taxon>
        <taxon>Alteromonadaceae</taxon>
        <taxon>Lacimicrobium</taxon>
    </lineage>
</organism>
<keyword evidence="7 9" id="KW-0413">Isomerase</keyword>
<dbReference type="InterPro" id="IPR011013">
    <property type="entry name" value="Gal_mutarotase_sf_dom"/>
</dbReference>
<evidence type="ECO:0000256" key="10">
    <source>
        <dbReference type="PIRSR" id="PIRSR005096-1"/>
    </source>
</evidence>
<keyword evidence="8 9" id="KW-0119">Carbohydrate metabolism</keyword>
<sequence length="357" mass="39678">MSSQPSFSSQDYGTLSSGEKVTQVTLRNSNGIEMDVISYGGIITRLLTPDAQGQMGDIVLGLDSLEEYVQSNPYFGALIGRYGNRINKGRFELDGRVYQLDTNDGENHLHGGVQGFDKRNWQMTPFKTDSSAGVELALVSEDGDQGYPGRLEVKVVYELSNNDELDMRFEATTDKPTIVNMTQHSYFNLAGSGDILGHELMIPADAYTPVDEGLIPTGEIADISNTPFDFREPTPMGERINEDHEQLQRGQGYDHNYVLDREGDGKLRLAARVEEPVSGRVLEVASEEPGVQFYSGNFLDGSLTGKGTTYQHRSGFCLEPQHFPDSPNQAMFPSTRLNPGETYRTRIIYRFLTRSDS</sequence>
<dbReference type="PIRSF" id="PIRSF005096">
    <property type="entry name" value="GALM"/>
    <property type="match status" value="1"/>
</dbReference>
<keyword evidence="5" id="KW-0963">Cytoplasm</keyword>
<feature type="binding site" evidence="11">
    <location>
        <position position="254"/>
    </location>
    <ligand>
        <name>beta-D-galactose</name>
        <dbReference type="ChEBI" id="CHEBI:27667"/>
    </ligand>
</feature>
<evidence type="ECO:0000256" key="2">
    <source>
        <dbReference type="ARBA" id="ARBA00005028"/>
    </source>
</evidence>
<keyword evidence="14" id="KW-1185">Reference proteome</keyword>
<dbReference type="GO" id="GO:0004034">
    <property type="term" value="F:aldose 1-epimerase activity"/>
    <property type="evidence" value="ECO:0007669"/>
    <property type="project" value="UniProtKB-EC"/>
</dbReference>
<dbReference type="InterPro" id="IPR047215">
    <property type="entry name" value="Galactose_mutarotase-like"/>
</dbReference>
<feature type="active site" description="Proton donor" evidence="10">
    <location>
        <position position="184"/>
    </location>
</feature>